<dbReference type="Proteomes" id="UP001140949">
    <property type="component" value="Unassembled WGS sequence"/>
</dbReference>
<feature type="region of interest" description="Disordered" evidence="1">
    <location>
        <begin position="378"/>
        <end position="397"/>
    </location>
</feature>
<keyword evidence="4" id="KW-1185">Reference proteome</keyword>
<feature type="transmembrane region" description="Helical" evidence="2">
    <location>
        <begin position="199"/>
        <end position="220"/>
    </location>
</feature>
<keyword evidence="2" id="KW-0472">Membrane</keyword>
<feature type="transmembrane region" description="Helical" evidence="2">
    <location>
        <begin position="98"/>
        <end position="119"/>
    </location>
</feature>
<evidence type="ECO:0000256" key="1">
    <source>
        <dbReference type="SAM" id="MobiDB-lite"/>
    </source>
</evidence>
<name>A0AAX6DUA4_IRIPA</name>
<dbReference type="PANTHER" id="PTHR34116">
    <property type="entry name" value="PLASMINOGEN ACTIVATOR INHIBITOR"/>
    <property type="match status" value="1"/>
</dbReference>
<dbReference type="AlphaFoldDB" id="A0AAX6DUA4"/>
<dbReference type="PIRSF" id="PIRSF031277">
    <property type="entry name" value="UCP031277"/>
    <property type="match status" value="1"/>
</dbReference>
<feature type="transmembrane region" description="Helical" evidence="2">
    <location>
        <begin position="48"/>
        <end position="70"/>
    </location>
</feature>
<feature type="transmembrane region" description="Helical" evidence="2">
    <location>
        <begin position="262"/>
        <end position="287"/>
    </location>
</feature>
<accession>A0AAX6DUA4</accession>
<dbReference type="PANTHER" id="PTHR34116:SF2">
    <property type="entry name" value="THH1_TOM1_TOM3 DOMAIN-CONTAINING PROTEIN"/>
    <property type="match status" value="1"/>
</dbReference>
<gene>
    <name evidence="3" type="ORF">M6B38_226200</name>
</gene>
<protein>
    <submittedName>
        <fullName evidence="3">Uncharacterized protein</fullName>
    </submittedName>
</protein>
<feature type="transmembrane region" description="Helical" evidence="2">
    <location>
        <begin position="232"/>
        <end position="256"/>
    </location>
</feature>
<comment type="caution">
    <text evidence="3">The sequence shown here is derived from an EMBL/GenBank/DDBJ whole genome shotgun (WGS) entry which is preliminary data.</text>
</comment>
<evidence type="ECO:0000256" key="2">
    <source>
        <dbReference type="SAM" id="Phobius"/>
    </source>
</evidence>
<keyword evidence="2" id="KW-1133">Transmembrane helix</keyword>
<dbReference type="EMBL" id="JANAVB010041820">
    <property type="protein sequence ID" value="KAJ6795306.1"/>
    <property type="molecule type" value="Genomic_DNA"/>
</dbReference>
<reference evidence="3" key="2">
    <citation type="submission" date="2023-04" db="EMBL/GenBank/DDBJ databases">
        <authorList>
            <person name="Bruccoleri R.E."/>
            <person name="Oakeley E.J."/>
            <person name="Faust A.-M."/>
            <person name="Dessus-Babus S."/>
            <person name="Altorfer M."/>
            <person name="Burckhardt D."/>
            <person name="Oertli M."/>
            <person name="Naumann U."/>
            <person name="Petersen F."/>
            <person name="Wong J."/>
        </authorList>
    </citation>
    <scope>NUCLEOTIDE SEQUENCE</scope>
    <source>
        <strain evidence="3">GSM-AAB239-AS_SAM_17_03QT</strain>
        <tissue evidence="3">Leaf</tissue>
    </source>
</reference>
<organism evidence="3 4">
    <name type="scientific">Iris pallida</name>
    <name type="common">Sweet iris</name>
    <dbReference type="NCBI Taxonomy" id="29817"/>
    <lineage>
        <taxon>Eukaryota</taxon>
        <taxon>Viridiplantae</taxon>
        <taxon>Streptophyta</taxon>
        <taxon>Embryophyta</taxon>
        <taxon>Tracheophyta</taxon>
        <taxon>Spermatophyta</taxon>
        <taxon>Magnoliopsida</taxon>
        <taxon>Liliopsida</taxon>
        <taxon>Asparagales</taxon>
        <taxon>Iridaceae</taxon>
        <taxon>Iridoideae</taxon>
        <taxon>Irideae</taxon>
        <taxon>Iris</taxon>
    </lineage>
</organism>
<sequence length="397" mass="44648">MPLTRLAADTLGVVTIVLVFLLALFGLYCIFQTVYFQLRIQRGDFVQLGYFNGPWITRIALVLVVIWWGLWEIGRLTLLKEMLGHFSSLTWQKTVCRFYILSNLGFAEPSIILTLVILLHASLQKRESGTLSRRWNRKTILHILFFCLPVLIMQLGLVFVGPKFNKKIDGRTKMSKYFINTSFLVDGDSMCTYPLFSTAFLGLFDAVMISYALYIGAWLLSLVINKGLQQRIYWLISSIVVLLPLRVILLGCSVFLHPGSLAFEAVVFLAFFMLLLCATVSIWMLVYCPLADSLALRDLGHMEIRDMPYDDYYHQDRVSLVGSQSHLELGSHLDAGRSSDSSTKRGSISFRAMIRDDPPTPEGIGEASFSHPAVLHIASPSRLPSPSARPALPVRSS</sequence>
<feature type="transmembrane region" description="Helical" evidence="2">
    <location>
        <begin position="140"/>
        <end position="160"/>
    </location>
</feature>
<evidence type="ECO:0000313" key="3">
    <source>
        <dbReference type="EMBL" id="KAJ6795306.1"/>
    </source>
</evidence>
<keyword evidence="2" id="KW-0812">Transmembrane</keyword>
<proteinExistence type="predicted"/>
<evidence type="ECO:0000313" key="4">
    <source>
        <dbReference type="Proteomes" id="UP001140949"/>
    </source>
</evidence>
<feature type="transmembrane region" description="Helical" evidence="2">
    <location>
        <begin position="12"/>
        <end position="36"/>
    </location>
</feature>
<reference evidence="3" key="1">
    <citation type="journal article" date="2023" name="GigaByte">
        <title>Genome assembly of the bearded iris, Iris pallida Lam.</title>
        <authorList>
            <person name="Bruccoleri R.E."/>
            <person name="Oakeley E.J."/>
            <person name="Faust A.M.E."/>
            <person name="Altorfer M."/>
            <person name="Dessus-Babus S."/>
            <person name="Burckhardt D."/>
            <person name="Oertli M."/>
            <person name="Naumann U."/>
            <person name="Petersen F."/>
            <person name="Wong J."/>
        </authorList>
    </citation>
    <scope>NUCLEOTIDE SEQUENCE</scope>
    <source>
        <strain evidence="3">GSM-AAB239-AS_SAM_17_03QT</strain>
    </source>
</reference>
<dbReference type="InterPro" id="IPR016971">
    <property type="entry name" value="UCP031277"/>
</dbReference>